<feature type="non-terminal residue" evidence="1">
    <location>
        <position position="1"/>
    </location>
</feature>
<protein>
    <submittedName>
        <fullName evidence="1">Uncharacterized protein</fullName>
    </submittedName>
</protein>
<dbReference type="OrthoDB" id="3254233at2759"/>
<organism evidence="1 2">
    <name type="scientific">Collybia nuda</name>
    <dbReference type="NCBI Taxonomy" id="64659"/>
    <lineage>
        <taxon>Eukaryota</taxon>
        <taxon>Fungi</taxon>
        <taxon>Dikarya</taxon>
        <taxon>Basidiomycota</taxon>
        <taxon>Agaricomycotina</taxon>
        <taxon>Agaricomycetes</taxon>
        <taxon>Agaricomycetidae</taxon>
        <taxon>Agaricales</taxon>
        <taxon>Tricholomatineae</taxon>
        <taxon>Clitocybaceae</taxon>
        <taxon>Collybia</taxon>
    </lineage>
</organism>
<dbReference type="AlphaFoldDB" id="A0A9P5XQV4"/>
<name>A0A9P5XQV4_9AGAR</name>
<gene>
    <name evidence="1" type="ORF">BDZ94DRAFT_1139344</name>
</gene>
<dbReference type="Proteomes" id="UP000807353">
    <property type="component" value="Unassembled WGS sequence"/>
</dbReference>
<evidence type="ECO:0000313" key="2">
    <source>
        <dbReference type="Proteomes" id="UP000807353"/>
    </source>
</evidence>
<reference evidence="1" key="1">
    <citation type="submission" date="2020-11" db="EMBL/GenBank/DDBJ databases">
        <authorList>
            <consortium name="DOE Joint Genome Institute"/>
            <person name="Ahrendt S."/>
            <person name="Riley R."/>
            <person name="Andreopoulos W."/>
            <person name="Labutti K."/>
            <person name="Pangilinan J."/>
            <person name="Ruiz-Duenas F.J."/>
            <person name="Barrasa J.M."/>
            <person name="Sanchez-Garcia M."/>
            <person name="Camarero S."/>
            <person name="Miyauchi S."/>
            <person name="Serrano A."/>
            <person name="Linde D."/>
            <person name="Babiker R."/>
            <person name="Drula E."/>
            <person name="Ayuso-Fernandez I."/>
            <person name="Pacheco R."/>
            <person name="Padilla G."/>
            <person name="Ferreira P."/>
            <person name="Barriuso J."/>
            <person name="Kellner H."/>
            <person name="Castanera R."/>
            <person name="Alfaro M."/>
            <person name="Ramirez L."/>
            <person name="Pisabarro A.G."/>
            <person name="Kuo A."/>
            <person name="Tritt A."/>
            <person name="Lipzen A."/>
            <person name="He G."/>
            <person name="Yan M."/>
            <person name="Ng V."/>
            <person name="Cullen D."/>
            <person name="Martin F."/>
            <person name="Rosso M.-N."/>
            <person name="Henrissat B."/>
            <person name="Hibbett D."/>
            <person name="Martinez A.T."/>
            <person name="Grigoriev I.V."/>
        </authorList>
    </citation>
    <scope>NUCLEOTIDE SEQUENCE</scope>
    <source>
        <strain evidence="1">CBS 247.69</strain>
    </source>
</reference>
<proteinExistence type="predicted"/>
<comment type="caution">
    <text evidence="1">The sequence shown here is derived from an EMBL/GenBank/DDBJ whole genome shotgun (WGS) entry which is preliminary data.</text>
</comment>
<keyword evidence="2" id="KW-1185">Reference proteome</keyword>
<evidence type="ECO:0000313" key="1">
    <source>
        <dbReference type="EMBL" id="KAF9455248.1"/>
    </source>
</evidence>
<feature type="non-terminal residue" evidence="1">
    <location>
        <position position="148"/>
    </location>
</feature>
<dbReference type="EMBL" id="MU150855">
    <property type="protein sequence ID" value="KAF9455248.1"/>
    <property type="molecule type" value="Genomic_DNA"/>
</dbReference>
<accession>A0A9P5XQV4</accession>
<sequence length="148" mass="16485">PDLFKIITPIKVDIFQSLLVNHPNPEFVQSVCDGLRYGFWPWAEFPVDDLFPTTWDESRRTRDLTEAAFLESQRDKEIAAGRFSESFGKDLLPGMVSMPIHAVPKPDGSDLRMVTDHSAGPFALNSIIPHSSIIGAPIDNLKHLGNSL</sequence>